<keyword evidence="6" id="KW-0472">Membrane</keyword>
<comment type="caution">
    <text evidence="10">The sequence shown here is derived from an EMBL/GenBank/DDBJ whole genome shotgun (WGS) entry which is preliminary data.</text>
</comment>
<dbReference type="Pfam" id="PF13229">
    <property type="entry name" value="Beta_helix"/>
    <property type="match status" value="1"/>
</dbReference>
<dbReference type="SMART" id="SM00710">
    <property type="entry name" value="PbH1"/>
    <property type="match status" value="6"/>
</dbReference>
<dbReference type="InterPro" id="IPR039448">
    <property type="entry name" value="Beta_helix"/>
</dbReference>
<evidence type="ECO:0008006" key="11">
    <source>
        <dbReference type="Google" id="ProtNLM"/>
    </source>
</evidence>
<dbReference type="PANTHER" id="PTHR11319">
    <property type="entry name" value="G PROTEIN-COUPLED RECEPTOR-RELATED"/>
    <property type="match status" value="1"/>
</dbReference>
<dbReference type="SUPFAM" id="SSF51126">
    <property type="entry name" value="Pectin lyase-like"/>
    <property type="match status" value="2"/>
</dbReference>
<feature type="domain" description="BACON" evidence="9">
    <location>
        <begin position="306"/>
        <end position="347"/>
    </location>
</feature>
<keyword evidence="7" id="KW-0998">Cell outer membrane</keyword>
<evidence type="ECO:0000256" key="7">
    <source>
        <dbReference type="ARBA" id="ARBA00023237"/>
    </source>
</evidence>
<dbReference type="InterPro" id="IPR011050">
    <property type="entry name" value="Pectin_lyase_fold/virulence"/>
</dbReference>
<evidence type="ECO:0000256" key="1">
    <source>
        <dbReference type="ARBA" id="ARBA00004196"/>
    </source>
</evidence>
<proteinExistence type="predicted"/>
<dbReference type="NCBIfam" id="NF041518">
    <property type="entry name" value="choice_anch_Q"/>
    <property type="match status" value="1"/>
</dbReference>
<dbReference type="Pfam" id="PF19190">
    <property type="entry name" value="BACON_2"/>
    <property type="match status" value="2"/>
</dbReference>
<dbReference type="GO" id="GO:0009279">
    <property type="term" value="C:cell outer membrane"/>
    <property type="evidence" value="ECO:0007669"/>
    <property type="project" value="UniProtKB-SubCell"/>
</dbReference>
<evidence type="ECO:0000256" key="6">
    <source>
        <dbReference type="ARBA" id="ARBA00023136"/>
    </source>
</evidence>
<feature type="non-terminal residue" evidence="10">
    <location>
        <position position="1"/>
    </location>
</feature>
<evidence type="ECO:0000256" key="5">
    <source>
        <dbReference type="ARBA" id="ARBA00022729"/>
    </source>
</evidence>
<reference evidence="10" key="1">
    <citation type="journal article" date="2015" name="Nature">
        <title>Complex archaea that bridge the gap between prokaryotes and eukaryotes.</title>
        <authorList>
            <person name="Spang A."/>
            <person name="Saw J.H."/>
            <person name="Jorgensen S.L."/>
            <person name="Zaremba-Niedzwiedzka K."/>
            <person name="Martijn J."/>
            <person name="Lind A.E."/>
            <person name="van Eijk R."/>
            <person name="Schleper C."/>
            <person name="Guy L."/>
            <person name="Ettema T.J."/>
        </authorList>
    </citation>
    <scope>NUCLEOTIDE SEQUENCE</scope>
</reference>
<evidence type="ECO:0000256" key="4">
    <source>
        <dbReference type="ARBA" id="ARBA00022525"/>
    </source>
</evidence>
<dbReference type="Pfam" id="PF02415">
    <property type="entry name" value="Chlam_PMP"/>
    <property type="match status" value="1"/>
</dbReference>
<dbReference type="EMBL" id="LAZR01028105">
    <property type="protein sequence ID" value="KKL63615.1"/>
    <property type="molecule type" value="Genomic_DNA"/>
</dbReference>
<dbReference type="Gene3D" id="2.60.40.10">
    <property type="entry name" value="Immunoglobulins"/>
    <property type="match status" value="1"/>
</dbReference>
<evidence type="ECO:0000259" key="8">
    <source>
        <dbReference type="Pfam" id="PF13229"/>
    </source>
</evidence>
<keyword evidence="5" id="KW-0732">Signal</keyword>
<name>A0A0F9G232_9ZZZZ</name>
<dbReference type="InterPro" id="IPR003368">
    <property type="entry name" value="POMP_repeat"/>
</dbReference>
<feature type="domain" description="Right handed beta helix" evidence="8">
    <location>
        <begin position="514"/>
        <end position="638"/>
    </location>
</feature>
<dbReference type="NCBIfam" id="TIGR01376">
    <property type="entry name" value="POMP_repeat"/>
    <property type="match status" value="1"/>
</dbReference>
<comment type="subcellular location">
    <subcellularLocation>
        <location evidence="1">Cell envelope</location>
    </subcellularLocation>
    <subcellularLocation>
        <location evidence="2">Cell outer membrane</location>
    </subcellularLocation>
    <subcellularLocation>
        <location evidence="3">Secreted</location>
    </subcellularLocation>
</comment>
<protein>
    <recommendedName>
        <fullName evidence="11">BACON domain-containing protein</fullName>
    </recommendedName>
</protein>
<evidence type="ECO:0000256" key="3">
    <source>
        <dbReference type="ARBA" id="ARBA00004613"/>
    </source>
</evidence>
<dbReference type="InterPro" id="IPR013783">
    <property type="entry name" value="Ig-like_fold"/>
</dbReference>
<feature type="non-terminal residue" evidence="10">
    <location>
        <position position="639"/>
    </location>
</feature>
<evidence type="ECO:0000256" key="2">
    <source>
        <dbReference type="ARBA" id="ARBA00004442"/>
    </source>
</evidence>
<evidence type="ECO:0000259" key="9">
    <source>
        <dbReference type="Pfam" id="PF19190"/>
    </source>
</evidence>
<dbReference type="InterPro" id="IPR059226">
    <property type="entry name" value="Choice_anch_Q_dom"/>
</dbReference>
<dbReference type="PANTHER" id="PTHR11319:SF35">
    <property type="entry name" value="OUTER MEMBRANE PROTEIN PMPC-RELATED"/>
    <property type="match status" value="1"/>
</dbReference>
<dbReference type="Gene3D" id="2.160.20.10">
    <property type="entry name" value="Single-stranded right-handed beta-helix, Pectin lyase-like"/>
    <property type="match status" value="2"/>
</dbReference>
<dbReference type="InterPro" id="IPR006626">
    <property type="entry name" value="PbH1"/>
</dbReference>
<gene>
    <name evidence="10" type="ORF">LCGC14_2173330</name>
</gene>
<dbReference type="GO" id="GO:0005576">
    <property type="term" value="C:extracellular region"/>
    <property type="evidence" value="ECO:0007669"/>
    <property type="project" value="UniProtKB-SubCell"/>
</dbReference>
<keyword evidence="4" id="KW-0964">Secreted</keyword>
<evidence type="ECO:0000313" key="10">
    <source>
        <dbReference type="EMBL" id="KKL63615.1"/>
    </source>
</evidence>
<dbReference type="InterPro" id="IPR012334">
    <property type="entry name" value="Pectin_lyas_fold"/>
</dbReference>
<dbReference type="NCBIfam" id="TIGR03804">
    <property type="entry name" value="para_beta_helix"/>
    <property type="match status" value="1"/>
</dbReference>
<accession>A0A0F9G232</accession>
<feature type="domain" description="BACON" evidence="9">
    <location>
        <begin position="210"/>
        <end position="263"/>
    </location>
</feature>
<dbReference type="InterPro" id="IPR024361">
    <property type="entry name" value="BACON"/>
</dbReference>
<organism evidence="10">
    <name type="scientific">marine sediment metagenome</name>
    <dbReference type="NCBI Taxonomy" id="412755"/>
    <lineage>
        <taxon>unclassified sequences</taxon>
        <taxon>metagenomes</taxon>
        <taxon>ecological metagenomes</taxon>
    </lineage>
</organism>
<dbReference type="InterPro" id="IPR022441">
    <property type="entry name" value="Para_beta_helix_rpt-2"/>
</dbReference>
<dbReference type="AlphaFoldDB" id="A0A0F9G232"/>
<sequence>GVSISGYSITANVYNCIISDNYGYLGAGISAGSIATTVTNCIFINNTATYRGGGIYAPGGCVTTITNSIFWGNEAEFIKYAQIFVWKGVYADICRVTYCDVQGGYHEHMGDTTWENNIETNPLFTNPGNGDYHLLAGSPCIDAGDPDFVAKLGETDLEGKRPRLLDGDGNGSTIVDMGVYEFTTLPYIAHTPRVFRFFCLEDGENPDDQILTISNSGVGTLNWQIDETCSWLSVSSDSGSSIEEADNITLSVDITGLTSGDYSCELTILDPYATNNPQTVEVILYVTGPIIEPSKLDIDFETDEGGPNPDDQILTISNSGGGTLNWQIDEACSWLSVSPDSGSSTGEFDDVTLSVDITGLTSGYHNYQLAISDPCAINNPQIIEVTLHIAEILHIPNDEYPTIQSAIDAAPIGAKIIVADGVYMGSGNRDIDFNGKTITVKSANGPENCIIDSQGTENEPHRGFYFHNGENDKSILDGFTIKNGCTSAGGGILCDSSSPMITNCTIVENAALVQFSNNGGGICCLNSSATINNCIITKNIAQPKGGGIYCSNSEGVTITNCTITDNHAIDTPTSPPPNPEPPIPGPIPIQIPTKSIGGGIYCASGTTIRDTIVTGNLAYDGAGIYCGSRITVENCTIYG</sequence>